<proteinExistence type="predicted"/>
<evidence type="ECO:0000313" key="2">
    <source>
        <dbReference type="Proteomes" id="UP000798808"/>
    </source>
</evidence>
<protein>
    <submittedName>
        <fullName evidence="1">DUF1203 domain-containing protein</fullName>
    </submittedName>
</protein>
<dbReference type="InterPro" id="IPR009593">
    <property type="entry name" value="DUF1203"/>
</dbReference>
<keyword evidence="2" id="KW-1185">Reference proteome</keyword>
<dbReference type="Proteomes" id="UP000798808">
    <property type="component" value="Unassembled WGS sequence"/>
</dbReference>
<dbReference type="PIRSF" id="PIRSF034110">
    <property type="entry name" value="DUF1203"/>
    <property type="match status" value="1"/>
</dbReference>
<reference evidence="1 2" key="1">
    <citation type="submission" date="2019-02" db="EMBL/GenBank/DDBJ databases">
        <authorList>
            <person name="Goldberg S.R."/>
            <person name="Haltli B.A."/>
            <person name="Correa H."/>
            <person name="Russell K.G."/>
        </authorList>
    </citation>
    <scope>NUCLEOTIDE SEQUENCE [LARGE SCALE GENOMIC DNA]</scope>
    <source>
        <strain evidence="1 2">JCM 16186</strain>
    </source>
</reference>
<evidence type="ECO:0000313" key="1">
    <source>
        <dbReference type="EMBL" id="MTI24895.1"/>
    </source>
</evidence>
<dbReference type="Pfam" id="PF06718">
    <property type="entry name" value="DUF1203"/>
    <property type="match status" value="1"/>
</dbReference>
<comment type="caution">
    <text evidence="1">The sequence shown here is derived from an EMBL/GenBank/DDBJ whole genome shotgun (WGS) entry which is preliminary data.</text>
</comment>
<gene>
    <name evidence="1" type="ORF">E1163_08080</name>
</gene>
<sequence length="159" mass="17933">MHTFKIVPLDKAFVDKIKREKTDTFGIEVTEELAAGVGPCRLSLKPFKPGVDRRLLFLHSPFDQNNAFNQNGPVFVNAADVEPYADVYCFPKEIKADPVNFPLTLIGYNAVQRMVLTKLVGKNDVDDLINEIFESNPDVEYLHARNAEAGCYICKIERV</sequence>
<dbReference type="RefSeq" id="WP_155170934.1">
    <property type="nucleotide sequence ID" value="NZ_BAAAFL010000012.1"/>
</dbReference>
<name>A0ABW9RLS5_9BACT</name>
<organism evidence="1 2">
    <name type="scientific">Fulvivirga kasyanovii</name>
    <dbReference type="NCBI Taxonomy" id="396812"/>
    <lineage>
        <taxon>Bacteria</taxon>
        <taxon>Pseudomonadati</taxon>
        <taxon>Bacteroidota</taxon>
        <taxon>Cytophagia</taxon>
        <taxon>Cytophagales</taxon>
        <taxon>Fulvivirgaceae</taxon>
        <taxon>Fulvivirga</taxon>
    </lineage>
</organism>
<dbReference type="EMBL" id="SMLW01000464">
    <property type="protein sequence ID" value="MTI24895.1"/>
    <property type="molecule type" value="Genomic_DNA"/>
</dbReference>
<accession>A0ABW9RLS5</accession>